<name>A0A0W8G8K1_9ZZZZ</name>
<reference evidence="10" key="1">
    <citation type="journal article" date="2015" name="Proc. Natl. Acad. Sci. U.S.A.">
        <title>Networks of energetic and metabolic interactions define dynamics in microbial communities.</title>
        <authorList>
            <person name="Embree M."/>
            <person name="Liu J.K."/>
            <person name="Al-Bassam M.M."/>
            <person name="Zengler K."/>
        </authorList>
    </citation>
    <scope>NUCLEOTIDE SEQUENCE</scope>
</reference>
<comment type="cofactor">
    <cofactor evidence="1">
        <name>FAD</name>
        <dbReference type="ChEBI" id="CHEBI:57692"/>
    </cofactor>
</comment>
<keyword evidence="6 10" id="KW-0560">Oxidoreductase</keyword>
<dbReference type="InterPro" id="IPR017896">
    <property type="entry name" value="4Fe4S_Fe-S-bd"/>
</dbReference>
<dbReference type="Gene3D" id="3.30.70.20">
    <property type="match status" value="1"/>
</dbReference>
<feature type="domain" description="4Fe-4S ferredoxin-type" evidence="9">
    <location>
        <begin position="548"/>
        <end position="578"/>
    </location>
</feature>
<gene>
    <name evidence="10" type="ORF">ASZ90_000656</name>
</gene>
<dbReference type="PROSITE" id="PS51379">
    <property type="entry name" value="4FE4S_FER_2"/>
    <property type="match status" value="2"/>
</dbReference>
<dbReference type="EMBL" id="LNQE01000082">
    <property type="protein sequence ID" value="KUG29456.1"/>
    <property type="molecule type" value="Genomic_DNA"/>
</dbReference>
<keyword evidence="8" id="KW-0411">Iron-sulfur</keyword>
<feature type="domain" description="4Fe-4S ferredoxin-type" evidence="9">
    <location>
        <begin position="586"/>
        <end position="615"/>
    </location>
</feature>
<dbReference type="GO" id="GO:0051539">
    <property type="term" value="F:4 iron, 4 sulfur cluster binding"/>
    <property type="evidence" value="ECO:0007669"/>
    <property type="project" value="UniProtKB-KW"/>
</dbReference>
<dbReference type="InterPro" id="IPR039650">
    <property type="entry name" value="HdrA-like"/>
</dbReference>
<organism evidence="10">
    <name type="scientific">hydrocarbon metagenome</name>
    <dbReference type="NCBI Taxonomy" id="938273"/>
    <lineage>
        <taxon>unclassified sequences</taxon>
        <taxon>metagenomes</taxon>
        <taxon>ecological metagenomes</taxon>
    </lineage>
</organism>
<protein>
    <submittedName>
        <fullName evidence="10">Cob--com heterodisulfide reductase subunit a</fullName>
        <ecNumber evidence="10">1.8.98.1</ecNumber>
    </submittedName>
</protein>
<keyword evidence="5" id="KW-0285">Flavoprotein</keyword>
<evidence type="ECO:0000256" key="4">
    <source>
        <dbReference type="ARBA" id="ARBA00022723"/>
    </source>
</evidence>
<dbReference type="PANTHER" id="PTHR43498">
    <property type="entry name" value="FERREDOXIN:COB-COM HETERODISULFIDE REDUCTASE SUBUNIT A"/>
    <property type="match status" value="1"/>
</dbReference>
<evidence type="ECO:0000256" key="5">
    <source>
        <dbReference type="ARBA" id="ARBA00022827"/>
    </source>
</evidence>
<dbReference type="InterPro" id="IPR036188">
    <property type="entry name" value="FAD/NAD-bd_sf"/>
</dbReference>
<evidence type="ECO:0000256" key="6">
    <source>
        <dbReference type="ARBA" id="ARBA00023002"/>
    </source>
</evidence>
<dbReference type="SUPFAM" id="SSF51905">
    <property type="entry name" value="FAD/NAD(P)-binding domain"/>
    <property type="match status" value="1"/>
</dbReference>
<evidence type="ECO:0000256" key="2">
    <source>
        <dbReference type="ARBA" id="ARBA00006561"/>
    </source>
</evidence>
<evidence type="ECO:0000256" key="3">
    <source>
        <dbReference type="ARBA" id="ARBA00022485"/>
    </source>
</evidence>
<comment type="similarity">
    <text evidence="2">Belongs to the HdrA family.</text>
</comment>
<comment type="caution">
    <text evidence="10">The sequence shown here is derived from an EMBL/GenBank/DDBJ whole genome shotgun (WGS) entry which is preliminary data.</text>
</comment>
<dbReference type="PANTHER" id="PTHR43498:SF1">
    <property type="entry name" value="COB--COM HETERODISULFIDE REDUCTASE IRON-SULFUR SUBUNIT A"/>
    <property type="match status" value="1"/>
</dbReference>
<dbReference type="PROSITE" id="PS00198">
    <property type="entry name" value="4FE4S_FER_1"/>
    <property type="match status" value="1"/>
</dbReference>
<accession>A0A0W8G8K1</accession>
<dbReference type="Pfam" id="PF12838">
    <property type="entry name" value="Fer4_7"/>
    <property type="match status" value="1"/>
</dbReference>
<dbReference type="GO" id="GO:0046872">
    <property type="term" value="F:metal ion binding"/>
    <property type="evidence" value="ECO:0007669"/>
    <property type="project" value="UniProtKB-KW"/>
</dbReference>
<proteinExistence type="inferred from homology"/>
<dbReference type="Gene3D" id="3.40.50.720">
    <property type="entry name" value="NAD(P)-binding Rossmann-like Domain"/>
    <property type="match status" value="1"/>
</dbReference>
<evidence type="ECO:0000259" key="9">
    <source>
        <dbReference type="PROSITE" id="PS51379"/>
    </source>
</evidence>
<dbReference type="SUPFAM" id="SSF54862">
    <property type="entry name" value="4Fe-4S ferredoxins"/>
    <property type="match status" value="1"/>
</dbReference>
<dbReference type="GO" id="GO:0051912">
    <property type="term" value="F:CoB--CoM heterodisulfide reductase activity"/>
    <property type="evidence" value="ECO:0007669"/>
    <property type="project" value="UniProtKB-EC"/>
</dbReference>
<evidence type="ECO:0000256" key="1">
    <source>
        <dbReference type="ARBA" id="ARBA00001974"/>
    </source>
</evidence>
<evidence type="ECO:0000256" key="8">
    <source>
        <dbReference type="ARBA" id="ARBA00023014"/>
    </source>
</evidence>
<keyword evidence="3" id="KW-0004">4Fe-4S</keyword>
<dbReference type="InterPro" id="IPR017900">
    <property type="entry name" value="4Fe4S_Fe_S_CS"/>
</dbReference>
<keyword evidence="4" id="KW-0479">Metal-binding</keyword>
<dbReference type="EC" id="1.8.98.1" evidence="10"/>
<keyword evidence="7" id="KW-0408">Iron</keyword>
<sequence>MSEPERAKTPDCGEQARVGVYICYCGGNISDHVDVEQVRERMEKVPGVAVARTNMFMCSDPGQELIMEDLRQGRINRVVVASCAPSLHESTFRSAIARAGGNPYQYEHANIREQVSWVHHGQAATDKASRLIAAATGKARTLTPLEPLRVQARRHAVVIGGGIAGMRAALDLAAMGVRVALVEKTPYLGGGVSRLVRLAPTGEDAARLVSTLAGRVLDHPDITVHAGCAVTSFGGYVGNFTLAVSPVPGACAPAGETWPGGYVPGRGVLVPQASDDAPVTLETGVVILATGFASYTPRPGEYGFGENAEVVTLPDLIQKIGGLEEQRGGSLVLDGRTIRSLALIHCVGSRQVPGIHEEDANGHLNEHCSRVCCTSAINTANAIREACPQTSVYELYRDIRTYGRGQEELYAKASGNRVVFMRFGAEQPPVVRRNAAGGGYPLKVTVTDELTFGEELEVPVDLVVLATGMEPGPVADLVEMLKLPVGADRFLLETHPKLRPVELPIAGIFLAGTCQAPMDAGETCNAASAAAVKAVSLLSKGYVELDPFVAEVDVRRCTGTGACVEACLNPGAIALETMEIDGRQVTRARVTPALCLGCGACVAVCPENAIDINGWTLGQYEAMVDMIVSDAVCMDSGGMDAPVPETAGA</sequence>
<dbReference type="AlphaFoldDB" id="A0A0W8G8K1"/>
<evidence type="ECO:0000313" key="10">
    <source>
        <dbReference type="EMBL" id="KUG29456.1"/>
    </source>
</evidence>
<evidence type="ECO:0000256" key="7">
    <source>
        <dbReference type="ARBA" id="ARBA00023004"/>
    </source>
</evidence>
<keyword evidence="5" id="KW-0274">FAD</keyword>
<dbReference type="Pfam" id="PF12831">
    <property type="entry name" value="FAD_oxidored"/>
    <property type="match status" value="1"/>
</dbReference>